<dbReference type="AlphaFoldDB" id="A0A438I4J5"/>
<reference evidence="3 4" key="1">
    <citation type="journal article" date="2018" name="PLoS Genet.">
        <title>Population sequencing reveals clonal diversity and ancestral inbreeding in the grapevine cultivar Chardonnay.</title>
        <authorList>
            <person name="Roach M.J."/>
            <person name="Johnson D.L."/>
            <person name="Bohlmann J."/>
            <person name="van Vuuren H.J."/>
            <person name="Jones S.J."/>
            <person name="Pretorius I.S."/>
            <person name="Schmidt S.A."/>
            <person name="Borneman A.R."/>
        </authorList>
    </citation>
    <scope>NUCLEOTIDE SEQUENCE [LARGE SCALE GENOMIC DNA]</scope>
    <source>
        <strain evidence="4">cv. Chardonnay</strain>
        <tissue evidence="3">Leaf</tissue>
    </source>
</reference>
<sequence>MAFSLLLSSAFSCPPFLSLKPHLLRPPGFASSFPNLRKSFHQRRIRKGACRAELSQDAPFAIAIGACMLNSLVFPITSGADDDGDTVIDSTDARFAVMGIISFIPYFNWLSWVFAWMDTGKRRYIIYSIVYLAPYLRFSSTSHNFDFELLKTDLLKGHVVLCLAGLPANQDAEMYLTSYRSNLSLLTEDSWLPIASIVFCIIHIQLEASIRNGDIQGFQLFSGVEKHLSSITGKKNTLKDHQGTTKEGKRKEHTGLPSAEEQSRKEIRQWGVPRKPSQEPEHLNEDEGEDDRRQW</sequence>
<protein>
    <submittedName>
        <fullName evidence="3">Uncharacterized protein</fullName>
    </submittedName>
</protein>
<feature type="region of interest" description="Disordered" evidence="1">
    <location>
        <begin position="232"/>
        <end position="295"/>
    </location>
</feature>
<keyword evidence="2" id="KW-1133">Transmembrane helix</keyword>
<dbReference type="EMBL" id="QGNW01000143">
    <property type="protein sequence ID" value="RVW91624.1"/>
    <property type="molecule type" value="Genomic_DNA"/>
</dbReference>
<accession>A0A438I4J5</accession>
<evidence type="ECO:0000256" key="1">
    <source>
        <dbReference type="SAM" id="MobiDB-lite"/>
    </source>
</evidence>
<dbReference type="PANTHER" id="PTHR36804:SF1">
    <property type="entry name" value="OS04G0585600 PROTEIN"/>
    <property type="match status" value="1"/>
</dbReference>
<evidence type="ECO:0000313" key="4">
    <source>
        <dbReference type="Proteomes" id="UP000288805"/>
    </source>
</evidence>
<evidence type="ECO:0000313" key="3">
    <source>
        <dbReference type="EMBL" id="RVW91624.1"/>
    </source>
</evidence>
<evidence type="ECO:0000256" key="2">
    <source>
        <dbReference type="SAM" id="Phobius"/>
    </source>
</evidence>
<organism evidence="3 4">
    <name type="scientific">Vitis vinifera</name>
    <name type="common">Grape</name>
    <dbReference type="NCBI Taxonomy" id="29760"/>
    <lineage>
        <taxon>Eukaryota</taxon>
        <taxon>Viridiplantae</taxon>
        <taxon>Streptophyta</taxon>
        <taxon>Embryophyta</taxon>
        <taxon>Tracheophyta</taxon>
        <taxon>Spermatophyta</taxon>
        <taxon>Magnoliopsida</taxon>
        <taxon>eudicotyledons</taxon>
        <taxon>Gunneridae</taxon>
        <taxon>Pentapetalae</taxon>
        <taxon>rosids</taxon>
        <taxon>Vitales</taxon>
        <taxon>Vitaceae</taxon>
        <taxon>Viteae</taxon>
        <taxon>Vitis</taxon>
    </lineage>
</organism>
<keyword evidence="2" id="KW-0812">Transmembrane</keyword>
<dbReference type="Proteomes" id="UP000288805">
    <property type="component" value="Unassembled WGS sequence"/>
</dbReference>
<dbReference type="PANTHER" id="PTHR36804">
    <property type="entry name" value="OSJNBA0013K16.11 PROTEIN"/>
    <property type="match status" value="1"/>
</dbReference>
<comment type="caution">
    <text evidence="3">The sequence shown here is derived from an EMBL/GenBank/DDBJ whole genome shotgun (WGS) entry which is preliminary data.</text>
</comment>
<name>A0A438I4J5_VITVI</name>
<gene>
    <name evidence="3" type="ORF">CK203_024213</name>
</gene>
<keyword evidence="2" id="KW-0472">Membrane</keyword>
<feature type="transmembrane region" description="Helical" evidence="2">
    <location>
        <begin position="95"/>
        <end position="117"/>
    </location>
</feature>
<feature type="compositionally biased region" description="Basic and acidic residues" evidence="1">
    <location>
        <begin position="237"/>
        <end position="254"/>
    </location>
</feature>
<proteinExistence type="predicted"/>
<feature type="compositionally biased region" description="Basic and acidic residues" evidence="1">
    <location>
        <begin position="276"/>
        <end position="295"/>
    </location>
</feature>